<dbReference type="OrthoDB" id="9776227at2"/>
<evidence type="ECO:0000256" key="3">
    <source>
        <dbReference type="ARBA" id="ARBA00022692"/>
    </source>
</evidence>
<dbReference type="AlphaFoldDB" id="H3KGX3"/>
<keyword evidence="5 6" id="KW-0472">Membrane</keyword>
<keyword evidence="3 6" id="KW-0812">Transmembrane</keyword>
<proteinExistence type="predicted"/>
<accession>H3KGX3</accession>
<reference evidence="7 8" key="1">
    <citation type="submission" date="2011-11" db="EMBL/GenBank/DDBJ databases">
        <authorList>
            <person name="Weinstock G."/>
            <person name="Sodergren E."/>
            <person name="Clifton S."/>
            <person name="Fulton L."/>
            <person name="Fulton B."/>
            <person name="Courtney L."/>
            <person name="Fronick C."/>
            <person name="Harrison M."/>
            <person name="Strong C."/>
            <person name="Farmer C."/>
            <person name="Delahaunty K."/>
            <person name="Markovic C."/>
            <person name="Hall O."/>
            <person name="Minx P."/>
            <person name="Tomlinson C."/>
            <person name="Mitreva M."/>
            <person name="Hou S."/>
            <person name="Chen J."/>
            <person name="Wollam A."/>
            <person name="Pepin K.H."/>
            <person name="Johnson M."/>
            <person name="Bhonagiri V."/>
            <person name="Zhang X."/>
            <person name="Suruliraj S."/>
            <person name="Warren W."/>
            <person name="Chinwalla A."/>
            <person name="Mardis E.R."/>
            <person name="Wilson R.K."/>
        </authorList>
    </citation>
    <scope>NUCLEOTIDE SEQUENCE [LARGE SCALE GENOMIC DNA]</scope>
    <source>
        <strain evidence="7 8">YIT 11816</strain>
    </source>
</reference>
<feature type="transmembrane region" description="Helical" evidence="6">
    <location>
        <begin position="45"/>
        <end position="75"/>
    </location>
</feature>
<dbReference type="InterPro" id="IPR005495">
    <property type="entry name" value="LptG/LptF_permease"/>
</dbReference>
<keyword evidence="4 6" id="KW-1133">Transmembrane helix</keyword>
<feature type="transmembrane region" description="Helical" evidence="6">
    <location>
        <begin position="317"/>
        <end position="338"/>
    </location>
</feature>
<dbReference type="GO" id="GO:0055085">
    <property type="term" value="P:transmembrane transport"/>
    <property type="evidence" value="ECO:0007669"/>
    <property type="project" value="InterPro"/>
</dbReference>
<dbReference type="Pfam" id="PF03739">
    <property type="entry name" value="LptF_LptG"/>
    <property type="match status" value="1"/>
</dbReference>
<dbReference type="PANTHER" id="PTHR33529:SF2">
    <property type="entry name" value="LIPOPOLYSACCHARIDE EXPORT SYSTEM PERMEASE PROTEIN LPTG"/>
    <property type="match status" value="1"/>
</dbReference>
<feature type="transmembrane region" description="Helical" evidence="6">
    <location>
        <begin position="291"/>
        <end position="310"/>
    </location>
</feature>
<keyword evidence="8" id="KW-1185">Reference proteome</keyword>
<dbReference type="GO" id="GO:0043190">
    <property type="term" value="C:ATP-binding cassette (ABC) transporter complex"/>
    <property type="evidence" value="ECO:0007669"/>
    <property type="project" value="InterPro"/>
</dbReference>
<evidence type="ECO:0000256" key="5">
    <source>
        <dbReference type="ARBA" id="ARBA00023136"/>
    </source>
</evidence>
<feature type="transmembrane region" description="Helical" evidence="6">
    <location>
        <begin position="12"/>
        <end position="33"/>
    </location>
</feature>
<feature type="transmembrane region" description="Helical" evidence="6">
    <location>
        <begin position="96"/>
        <end position="117"/>
    </location>
</feature>
<dbReference type="Proteomes" id="UP000004956">
    <property type="component" value="Unassembled WGS sequence"/>
</dbReference>
<comment type="subcellular location">
    <subcellularLocation>
        <location evidence="1">Cell membrane</location>
        <topology evidence="1">Multi-pass membrane protein</topology>
    </subcellularLocation>
</comment>
<dbReference type="PATRIC" id="fig|762967.3.peg.1581"/>
<dbReference type="PANTHER" id="PTHR33529">
    <property type="entry name" value="SLR0882 PROTEIN-RELATED"/>
    <property type="match status" value="1"/>
</dbReference>
<evidence type="ECO:0000313" key="7">
    <source>
        <dbReference type="EMBL" id="EHY30622.1"/>
    </source>
</evidence>
<evidence type="ECO:0000256" key="6">
    <source>
        <dbReference type="SAM" id="Phobius"/>
    </source>
</evidence>
<keyword evidence="2" id="KW-1003">Cell membrane</keyword>
<dbReference type="NCBIfam" id="TIGR04408">
    <property type="entry name" value="LptG_lptG"/>
    <property type="match status" value="1"/>
</dbReference>
<dbReference type="GO" id="GO:0015920">
    <property type="term" value="P:lipopolysaccharide transport"/>
    <property type="evidence" value="ECO:0007669"/>
    <property type="project" value="TreeGrafter"/>
</dbReference>
<dbReference type="RefSeq" id="WP_008543215.1">
    <property type="nucleotide sequence ID" value="NZ_JH605004.1"/>
</dbReference>
<protein>
    <submittedName>
        <fullName evidence="7">Permease, YjgP/YjgQ family</fullName>
    </submittedName>
</protein>
<evidence type="ECO:0000313" key="8">
    <source>
        <dbReference type="Proteomes" id="UP000004956"/>
    </source>
</evidence>
<gene>
    <name evidence="7" type="ORF">HMPREF9440_02006</name>
</gene>
<evidence type="ECO:0000256" key="2">
    <source>
        <dbReference type="ARBA" id="ARBA00022475"/>
    </source>
</evidence>
<evidence type="ECO:0000256" key="1">
    <source>
        <dbReference type="ARBA" id="ARBA00004651"/>
    </source>
</evidence>
<sequence>MRVVTKQFTKEVLLSTAFVLFVLVALFGFFELIQQLEEVRADYPISLALLLTGLTLPLRVYEIMPIAVLLAAVYTMSRWASTSEFTALRVAGLSPLHLTSALLIPGIVLVGLTFTIGEYVSPWASRYALTAESQVRDRAITARGFDSGVWVRDVVENERIRYINVKALSAADRSSTGAWRMFEYDAGGRLLRMVHAEAARFERGHGWELRDVRIVEYPEIDREDPTAPQEPIRVTQEKAYYLPSEVGPDILNVMTSKPEHMSMQDLARYIAHLESTGQSAERYQVTLWSKAFYPVAVLVMLALAMPFAYMNARSGGLAIKMFFGVLIGILFYALNNVFSYVGTVNTWPPLVATLTPSVVMLALAAGAMYWVEHR</sequence>
<dbReference type="STRING" id="762967.HMPREF9440_02006"/>
<evidence type="ECO:0000256" key="4">
    <source>
        <dbReference type="ARBA" id="ARBA00022989"/>
    </source>
</evidence>
<feature type="transmembrane region" description="Helical" evidence="6">
    <location>
        <begin position="350"/>
        <end position="371"/>
    </location>
</feature>
<dbReference type="InterPro" id="IPR030923">
    <property type="entry name" value="LptG"/>
</dbReference>
<comment type="caution">
    <text evidence="7">The sequence shown here is derived from an EMBL/GenBank/DDBJ whole genome shotgun (WGS) entry which is preliminary data.</text>
</comment>
<name>H3KGX3_9BURK</name>
<dbReference type="EMBL" id="AFBQ01000301">
    <property type="protein sequence ID" value="EHY30622.1"/>
    <property type="molecule type" value="Genomic_DNA"/>
</dbReference>
<organism evidence="7 8">
    <name type="scientific">Sutterella parvirubra YIT 11816</name>
    <dbReference type="NCBI Taxonomy" id="762967"/>
    <lineage>
        <taxon>Bacteria</taxon>
        <taxon>Pseudomonadati</taxon>
        <taxon>Pseudomonadota</taxon>
        <taxon>Betaproteobacteria</taxon>
        <taxon>Burkholderiales</taxon>
        <taxon>Sutterellaceae</taxon>
        <taxon>Sutterella</taxon>
    </lineage>
</organism>
<dbReference type="HOGENOM" id="CLU_028799_1_1_4"/>